<reference evidence="21 22" key="1">
    <citation type="submission" date="2019-03" db="EMBL/GenBank/DDBJ databases">
        <title>Genomic Encyclopedia of Type Strains, Phase III (KMG-III): the genomes of soil and plant-associated and newly described type strains.</title>
        <authorList>
            <person name="Whitman W."/>
        </authorList>
    </citation>
    <scope>NUCLEOTIDE SEQUENCE [LARGE SCALE GENOMIC DNA]</scope>
    <source>
        <strain evidence="21 22">CGMCC 1.7660</strain>
    </source>
</reference>
<evidence type="ECO:0000256" key="15">
    <source>
        <dbReference type="ARBA" id="ARBA00049244"/>
    </source>
</evidence>
<dbReference type="InterPro" id="IPR036397">
    <property type="entry name" value="RNaseH_sf"/>
</dbReference>
<comment type="similarity">
    <text evidence="1 17">Belongs to the DNA polymerase type-A family.</text>
</comment>
<evidence type="ECO:0000256" key="10">
    <source>
        <dbReference type="ARBA" id="ARBA00022801"/>
    </source>
</evidence>
<keyword evidence="6 17" id="KW-0548">Nucleotidyltransferase</keyword>
<dbReference type="FunFam" id="1.10.150.20:FF:000003">
    <property type="entry name" value="DNA polymerase I"/>
    <property type="match status" value="1"/>
</dbReference>
<evidence type="ECO:0000256" key="2">
    <source>
        <dbReference type="ARBA" id="ARBA00011541"/>
    </source>
</evidence>
<dbReference type="InterPro" id="IPR002421">
    <property type="entry name" value="5-3_exonuclease"/>
</dbReference>
<dbReference type="PRINTS" id="PR00868">
    <property type="entry name" value="DNAPOLI"/>
</dbReference>
<dbReference type="CDD" id="cd08637">
    <property type="entry name" value="DNA_pol_A_pol_I_C"/>
    <property type="match status" value="1"/>
</dbReference>
<evidence type="ECO:0000256" key="16">
    <source>
        <dbReference type="NCBIfam" id="TIGR00593"/>
    </source>
</evidence>
<evidence type="ECO:0000256" key="17">
    <source>
        <dbReference type="RuleBase" id="RU004460"/>
    </source>
</evidence>
<dbReference type="OrthoDB" id="9806424at2"/>
<evidence type="ECO:0000256" key="14">
    <source>
        <dbReference type="ARBA" id="ARBA00023204"/>
    </source>
</evidence>
<keyword evidence="10 17" id="KW-0378">Hydrolase</keyword>
<dbReference type="InterPro" id="IPR008918">
    <property type="entry name" value="HhH2"/>
</dbReference>
<keyword evidence="5 17" id="KW-0808">Transferase</keyword>
<comment type="subunit">
    <text evidence="2">Single-chain monomer with multiple functions.</text>
</comment>
<dbReference type="PROSITE" id="PS00447">
    <property type="entry name" value="DNA_POLYMERASE_A"/>
    <property type="match status" value="1"/>
</dbReference>
<evidence type="ECO:0000256" key="13">
    <source>
        <dbReference type="ARBA" id="ARBA00023125"/>
    </source>
</evidence>
<dbReference type="GO" id="GO:0008409">
    <property type="term" value="F:5'-3' exonuclease activity"/>
    <property type="evidence" value="ECO:0007669"/>
    <property type="project" value="UniProtKB-UniRule"/>
</dbReference>
<dbReference type="SMART" id="SM00279">
    <property type="entry name" value="HhH2"/>
    <property type="match status" value="1"/>
</dbReference>
<evidence type="ECO:0000256" key="4">
    <source>
        <dbReference type="ARBA" id="ARBA00020311"/>
    </source>
</evidence>
<feature type="domain" description="3'-5' exonuclease" evidence="18">
    <location>
        <begin position="328"/>
        <end position="523"/>
    </location>
</feature>
<keyword evidence="13 17" id="KW-0238">DNA-binding</keyword>
<dbReference type="InterPro" id="IPR018320">
    <property type="entry name" value="DNA_polymerase_1"/>
</dbReference>
<dbReference type="Gene3D" id="1.20.1060.10">
    <property type="entry name" value="Taq DNA Polymerase, Chain T, domain 4"/>
    <property type="match status" value="1"/>
</dbReference>
<protein>
    <recommendedName>
        <fullName evidence="4 16">DNA polymerase I</fullName>
        <ecNumber evidence="3 16">2.7.7.7</ecNumber>
    </recommendedName>
</protein>
<dbReference type="InterPro" id="IPR043502">
    <property type="entry name" value="DNA/RNA_pol_sf"/>
</dbReference>
<dbReference type="Proteomes" id="UP000295783">
    <property type="component" value="Unassembled WGS sequence"/>
</dbReference>
<dbReference type="PANTHER" id="PTHR10133">
    <property type="entry name" value="DNA POLYMERASE I"/>
    <property type="match status" value="1"/>
</dbReference>
<dbReference type="PANTHER" id="PTHR10133:SF27">
    <property type="entry name" value="DNA POLYMERASE NU"/>
    <property type="match status" value="1"/>
</dbReference>
<keyword evidence="7 17" id="KW-0235">DNA replication</keyword>
<dbReference type="CDD" id="cd06139">
    <property type="entry name" value="DNA_polA_I_Ecoli_like_exo"/>
    <property type="match status" value="1"/>
</dbReference>
<dbReference type="GO" id="GO:0006302">
    <property type="term" value="P:double-strand break repair"/>
    <property type="evidence" value="ECO:0007669"/>
    <property type="project" value="TreeGrafter"/>
</dbReference>
<dbReference type="GO" id="GO:0006261">
    <property type="term" value="P:DNA-templated DNA replication"/>
    <property type="evidence" value="ECO:0007669"/>
    <property type="project" value="UniProtKB-UniRule"/>
</dbReference>
<dbReference type="Pfam" id="PF02739">
    <property type="entry name" value="5_3_exonuc_N"/>
    <property type="match status" value="1"/>
</dbReference>
<dbReference type="SMART" id="SM00474">
    <property type="entry name" value="35EXOc"/>
    <property type="match status" value="1"/>
</dbReference>
<organism evidence="21 22">
    <name type="scientific">Dongia mobilis</name>
    <dbReference type="NCBI Taxonomy" id="578943"/>
    <lineage>
        <taxon>Bacteria</taxon>
        <taxon>Pseudomonadati</taxon>
        <taxon>Pseudomonadota</taxon>
        <taxon>Alphaproteobacteria</taxon>
        <taxon>Rhodospirillales</taxon>
        <taxon>Dongiaceae</taxon>
        <taxon>Dongia</taxon>
    </lineage>
</organism>
<keyword evidence="9 17" id="KW-0227">DNA damage</keyword>
<evidence type="ECO:0000256" key="8">
    <source>
        <dbReference type="ARBA" id="ARBA00022722"/>
    </source>
</evidence>
<dbReference type="InterPro" id="IPR020045">
    <property type="entry name" value="DNA_polI_H3TH"/>
</dbReference>
<dbReference type="NCBIfam" id="TIGR00593">
    <property type="entry name" value="pola"/>
    <property type="match status" value="1"/>
</dbReference>
<feature type="domain" description="DNA-directed DNA polymerase family A palm" evidence="20">
    <location>
        <begin position="693"/>
        <end position="899"/>
    </location>
</feature>
<dbReference type="SUPFAM" id="SSF53098">
    <property type="entry name" value="Ribonuclease H-like"/>
    <property type="match status" value="1"/>
</dbReference>
<sequence>MNAAARKPDHVYLVDGSGYIFRAFHALPPLTRSDGTPVNAVLGFCNMLLKLIEDAEAEYIAVIFDAGRKTFRNEIYAEYKAHRPEAPPELVPQFALIREATRAFNVPAIEIQGYEADDLIATYATQAAAQGHDVTIVSSDKDLMQLVGDRISLFDPMKNRKIGETEVLEKFGVAPDKVVDVQSLAGDSSDNVPGVPGIGVKTAAELINTYGDLDTLLARAGEIKQPKRRENLLANADLARISRDLVTLKRDVPLDVPLDGLAKQGIDGATALAFLQQNEFRQLITKLQARLGEAGIKASRGGARTENAKSGDATVQIAADPAAFSGTHELVQDEERLVAWITRARAAGAIAFDIETTSLNIIEAKLVGMSLAVAANAACYVPVGHEGKSGDLLGGATERPQQIPLDRALALMKPLLEDPSVLKIGHNIKYDLAVMRRYGIETAPIDDSMLISYVLEGGAHGHGMDELAKLHFDHDTIKFGDVAGSGKSQVTFDQVPLDKALAYAGEDADVTWRLHNLLKPRLIAERLTTVYETIERPLVPVIAGMELAGVKIDAAELGRMSQDFASRMADMEGEIHDLAGAEFNVGSPKQLGEILFDRLKLPGGKKGKTGAYSTGADVLEELAETSGHPLPQKVLDWRQLAKLKSTYTDALPLAIRPETGRVHTSFALAHTSTGRIASTDPNLQNIPIRTEEGRKIRRAFVAEPGHVLLSVDYSQIELRLAAEMADIQGLKDAFRDGADIHAMTASQVFGVPVEGMDPMVRRQAKAINFGIIYGISAFGLAQQLGIPQGEAKAYIEAYFERYPGIRDYMERMKKFAREKGYVETLFGRRCHMPGINDKNPARRSFMERAAINAPLQGTAADIIKRAMIRMPGALQDAGLNGRMLLQVHDELLFEVPEAEAEATGKLVKKVMEEAPLPARKISVPLIAEIGTGPNWAEAH</sequence>
<dbReference type="SUPFAM" id="SSF88723">
    <property type="entry name" value="PIN domain-like"/>
    <property type="match status" value="1"/>
</dbReference>
<keyword evidence="11 17" id="KW-0269">Exonuclease</keyword>
<dbReference type="Gene3D" id="3.40.50.1010">
    <property type="entry name" value="5'-nuclease"/>
    <property type="match status" value="1"/>
</dbReference>
<dbReference type="AlphaFoldDB" id="A0A4R6WIZ3"/>
<evidence type="ECO:0000256" key="5">
    <source>
        <dbReference type="ARBA" id="ARBA00022679"/>
    </source>
</evidence>
<dbReference type="RefSeq" id="WP_133614690.1">
    <property type="nucleotide sequence ID" value="NZ_SNYW01000012.1"/>
</dbReference>
<keyword evidence="14 17" id="KW-0234">DNA repair</keyword>
<keyword evidence="12 17" id="KW-0239">DNA-directed DNA polymerase</keyword>
<evidence type="ECO:0000256" key="11">
    <source>
        <dbReference type="ARBA" id="ARBA00022839"/>
    </source>
</evidence>
<dbReference type="InterPro" id="IPR019760">
    <property type="entry name" value="DNA-dir_DNA_pol_A_CS"/>
</dbReference>
<dbReference type="NCBIfam" id="NF004397">
    <property type="entry name" value="PRK05755.1"/>
    <property type="match status" value="1"/>
</dbReference>
<dbReference type="SMART" id="SM00482">
    <property type="entry name" value="POLAc"/>
    <property type="match status" value="1"/>
</dbReference>
<name>A0A4R6WIZ3_9PROT</name>
<proteinExistence type="inferred from homology"/>
<comment type="caution">
    <text evidence="21">The sequence shown here is derived from an EMBL/GenBank/DDBJ whole genome shotgun (WGS) entry which is preliminary data.</text>
</comment>
<dbReference type="InterPro" id="IPR036279">
    <property type="entry name" value="5-3_exonuclease_C_sf"/>
</dbReference>
<evidence type="ECO:0000256" key="1">
    <source>
        <dbReference type="ARBA" id="ARBA00007705"/>
    </source>
</evidence>
<dbReference type="InterPro" id="IPR001098">
    <property type="entry name" value="DNA-dir_DNA_pol_A_palm_dom"/>
</dbReference>
<comment type="catalytic activity">
    <reaction evidence="15 17">
        <text>DNA(n) + a 2'-deoxyribonucleoside 5'-triphosphate = DNA(n+1) + diphosphate</text>
        <dbReference type="Rhea" id="RHEA:22508"/>
        <dbReference type="Rhea" id="RHEA-COMP:17339"/>
        <dbReference type="Rhea" id="RHEA-COMP:17340"/>
        <dbReference type="ChEBI" id="CHEBI:33019"/>
        <dbReference type="ChEBI" id="CHEBI:61560"/>
        <dbReference type="ChEBI" id="CHEBI:173112"/>
        <dbReference type="EC" id="2.7.7.7"/>
    </reaction>
</comment>
<dbReference type="FunFam" id="3.30.420.10:FF:000026">
    <property type="entry name" value="DNA polymerase I"/>
    <property type="match status" value="1"/>
</dbReference>
<evidence type="ECO:0000256" key="12">
    <source>
        <dbReference type="ARBA" id="ARBA00022932"/>
    </source>
</evidence>
<evidence type="ECO:0000256" key="6">
    <source>
        <dbReference type="ARBA" id="ARBA00022695"/>
    </source>
</evidence>
<dbReference type="GO" id="GO:0008408">
    <property type="term" value="F:3'-5' exonuclease activity"/>
    <property type="evidence" value="ECO:0007669"/>
    <property type="project" value="UniProtKB-UniRule"/>
</dbReference>
<dbReference type="EMBL" id="SNYW01000012">
    <property type="protein sequence ID" value="TDQ78773.1"/>
    <property type="molecule type" value="Genomic_DNA"/>
</dbReference>
<dbReference type="Pfam" id="PF00476">
    <property type="entry name" value="DNA_pol_A"/>
    <property type="match status" value="1"/>
</dbReference>
<evidence type="ECO:0000256" key="7">
    <source>
        <dbReference type="ARBA" id="ARBA00022705"/>
    </source>
</evidence>
<dbReference type="Gene3D" id="3.30.420.10">
    <property type="entry name" value="Ribonuclease H-like superfamily/Ribonuclease H"/>
    <property type="match status" value="1"/>
</dbReference>
<evidence type="ECO:0000259" key="18">
    <source>
        <dbReference type="SMART" id="SM00474"/>
    </source>
</evidence>
<dbReference type="InterPro" id="IPR020046">
    <property type="entry name" value="5-3_exonucl_a-hlix_arch_N"/>
</dbReference>
<dbReference type="GO" id="GO:0003677">
    <property type="term" value="F:DNA binding"/>
    <property type="evidence" value="ECO:0007669"/>
    <property type="project" value="UniProtKB-UniRule"/>
</dbReference>
<evidence type="ECO:0000313" key="22">
    <source>
        <dbReference type="Proteomes" id="UP000295783"/>
    </source>
</evidence>
<evidence type="ECO:0000313" key="21">
    <source>
        <dbReference type="EMBL" id="TDQ78773.1"/>
    </source>
</evidence>
<dbReference type="GO" id="GO:0003887">
    <property type="term" value="F:DNA-directed DNA polymerase activity"/>
    <property type="evidence" value="ECO:0007669"/>
    <property type="project" value="UniProtKB-UniRule"/>
</dbReference>
<dbReference type="Pfam" id="PF01367">
    <property type="entry name" value="5_3_exonuc"/>
    <property type="match status" value="1"/>
</dbReference>
<keyword evidence="8" id="KW-0540">Nuclease</keyword>
<dbReference type="InterPro" id="IPR029060">
    <property type="entry name" value="PIN-like_dom_sf"/>
</dbReference>
<feature type="domain" description="5'-3' exonuclease" evidence="19">
    <location>
        <begin position="6"/>
        <end position="264"/>
    </location>
</feature>
<dbReference type="CDD" id="cd09898">
    <property type="entry name" value="H3TH_53EXO"/>
    <property type="match status" value="1"/>
</dbReference>
<dbReference type="InterPro" id="IPR002298">
    <property type="entry name" value="DNA_polymerase_A"/>
</dbReference>
<evidence type="ECO:0000259" key="19">
    <source>
        <dbReference type="SMART" id="SM00475"/>
    </source>
</evidence>
<evidence type="ECO:0000256" key="3">
    <source>
        <dbReference type="ARBA" id="ARBA00012417"/>
    </source>
</evidence>
<dbReference type="FunFam" id="1.20.1060.10:FF:000001">
    <property type="entry name" value="DNA polymerase I"/>
    <property type="match status" value="1"/>
</dbReference>
<dbReference type="FunFam" id="3.40.50.1010:FF:000001">
    <property type="entry name" value="DNA polymerase I"/>
    <property type="match status" value="1"/>
</dbReference>
<dbReference type="SMART" id="SM00475">
    <property type="entry name" value="53EXOc"/>
    <property type="match status" value="1"/>
</dbReference>
<accession>A0A4R6WIZ3</accession>
<dbReference type="InterPro" id="IPR002562">
    <property type="entry name" value="3'-5'_exonuclease_dom"/>
</dbReference>
<dbReference type="FunFam" id="1.10.150.20:FF:000002">
    <property type="entry name" value="DNA polymerase I"/>
    <property type="match status" value="1"/>
</dbReference>
<keyword evidence="22" id="KW-1185">Reference proteome</keyword>
<dbReference type="CDD" id="cd09859">
    <property type="entry name" value="PIN_53EXO"/>
    <property type="match status" value="1"/>
</dbReference>
<dbReference type="Gene3D" id="1.10.150.20">
    <property type="entry name" value="5' to 3' exonuclease, C-terminal subdomain"/>
    <property type="match status" value="2"/>
</dbReference>
<dbReference type="Pfam" id="PF01612">
    <property type="entry name" value="DNA_pol_A_exo1"/>
    <property type="match status" value="1"/>
</dbReference>
<evidence type="ECO:0000259" key="20">
    <source>
        <dbReference type="SMART" id="SM00482"/>
    </source>
</evidence>
<evidence type="ECO:0000256" key="9">
    <source>
        <dbReference type="ARBA" id="ARBA00022763"/>
    </source>
</evidence>
<dbReference type="EC" id="2.7.7.7" evidence="3 16"/>
<dbReference type="SUPFAM" id="SSF56672">
    <property type="entry name" value="DNA/RNA polymerases"/>
    <property type="match status" value="1"/>
</dbReference>
<dbReference type="InterPro" id="IPR012337">
    <property type="entry name" value="RNaseH-like_sf"/>
</dbReference>
<dbReference type="SUPFAM" id="SSF47807">
    <property type="entry name" value="5' to 3' exonuclease, C-terminal subdomain"/>
    <property type="match status" value="1"/>
</dbReference>
<gene>
    <name evidence="17" type="primary">polA</name>
    <name evidence="21" type="ORF">A8950_3233</name>
</gene>
<comment type="function">
    <text evidence="17">In addition to polymerase activity, this DNA polymerase exhibits 3'-5' and 5'-3' exonuclease activity.</text>
</comment>
<dbReference type="Gene3D" id="3.30.70.370">
    <property type="match status" value="1"/>
</dbReference>